<evidence type="ECO:0000313" key="1">
    <source>
        <dbReference type="EMBL" id="MCO4292019.1"/>
    </source>
</evidence>
<keyword evidence="2" id="KW-1185">Reference proteome</keyword>
<dbReference type="InterPro" id="IPR058087">
    <property type="entry name" value="XAC2610_dom"/>
</dbReference>
<dbReference type="NCBIfam" id="NF047539">
    <property type="entry name" value="XAC2610_fam"/>
    <property type="match status" value="1"/>
</dbReference>
<evidence type="ECO:0000313" key="2">
    <source>
        <dbReference type="Proteomes" id="UP001155182"/>
    </source>
</evidence>
<accession>A0A9X2EZP5</accession>
<comment type="caution">
    <text evidence="1">The sequence shown here is derived from an EMBL/GenBank/DDBJ whole genome shotgun (WGS) entry which is preliminary data.</text>
</comment>
<proteinExistence type="predicted"/>
<dbReference type="Proteomes" id="UP001155182">
    <property type="component" value="Unassembled WGS sequence"/>
</dbReference>
<gene>
    <name evidence="1" type="ORF">NF867_03975</name>
</gene>
<protein>
    <submittedName>
        <fullName evidence="1">Uncharacterized protein</fullName>
    </submittedName>
</protein>
<organism evidence="1 2">
    <name type="scientific">Solitalea agri</name>
    <dbReference type="NCBI Taxonomy" id="2953739"/>
    <lineage>
        <taxon>Bacteria</taxon>
        <taxon>Pseudomonadati</taxon>
        <taxon>Bacteroidota</taxon>
        <taxon>Sphingobacteriia</taxon>
        <taxon>Sphingobacteriales</taxon>
        <taxon>Sphingobacteriaceae</taxon>
        <taxon>Solitalea</taxon>
    </lineage>
</organism>
<dbReference type="AlphaFoldDB" id="A0A9X2EZP5"/>
<name>A0A9X2EZP5_9SPHI</name>
<reference evidence="1" key="1">
    <citation type="submission" date="2022-06" db="EMBL/GenBank/DDBJ databases">
        <title>Solitalea sp. MAHUQ-68 isolated from rhizospheric soil.</title>
        <authorList>
            <person name="Huq M.A."/>
        </authorList>
    </citation>
    <scope>NUCLEOTIDE SEQUENCE</scope>
    <source>
        <strain evidence="1">MAHUQ-68</strain>
    </source>
</reference>
<dbReference type="EMBL" id="JAMWYS010000017">
    <property type="protein sequence ID" value="MCO4292019.1"/>
    <property type="molecule type" value="Genomic_DNA"/>
</dbReference>
<sequence length="202" mass="23367">MRRQVSILTIILVLNFLACSRSVGQSKNNRIDKDTTFNIFGDKAYFLSFKIIQEKKDDDPHFGTLTLTHKINGKTDVLLKDTVEFFMPLLQLKDFNNDQTNDILILNTSSTRSVWTHHLYLVDNKNHKLIPVKNFEELYNPEFDSKNNIIISTAIYSKIFYSFYRIGTDNKLINLGHGFEGDMTEADDAKYKNAIKSITEKD</sequence>